<organism evidence="1 2">
    <name type="scientific">Turnera subulata</name>
    <dbReference type="NCBI Taxonomy" id="218843"/>
    <lineage>
        <taxon>Eukaryota</taxon>
        <taxon>Viridiplantae</taxon>
        <taxon>Streptophyta</taxon>
        <taxon>Embryophyta</taxon>
        <taxon>Tracheophyta</taxon>
        <taxon>Spermatophyta</taxon>
        <taxon>Magnoliopsida</taxon>
        <taxon>eudicotyledons</taxon>
        <taxon>Gunneridae</taxon>
        <taxon>Pentapetalae</taxon>
        <taxon>rosids</taxon>
        <taxon>fabids</taxon>
        <taxon>Malpighiales</taxon>
        <taxon>Passifloraceae</taxon>
        <taxon>Turnera</taxon>
    </lineage>
</organism>
<proteinExistence type="predicted"/>
<dbReference type="EMBL" id="JAKUCV010003514">
    <property type="protein sequence ID" value="KAJ4838600.1"/>
    <property type="molecule type" value="Genomic_DNA"/>
</dbReference>
<protein>
    <submittedName>
        <fullName evidence="1">Uncharacterized protein</fullName>
    </submittedName>
</protein>
<comment type="caution">
    <text evidence="1">The sequence shown here is derived from an EMBL/GenBank/DDBJ whole genome shotgun (WGS) entry which is preliminary data.</text>
</comment>
<reference evidence="1" key="1">
    <citation type="submission" date="2022-02" db="EMBL/GenBank/DDBJ databases">
        <authorList>
            <person name="Henning P.M."/>
            <person name="McCubbin A.G."/>
            <person name="Shore J.S."/>
        </authorList>
    </citation>
    <scope>NUCLEOTIDE SEQUENCE</scope>
    <source>
        <strain evidence="1">F60SS</strain>
        <tissue evidence="1">Leaves</tissue>
    </source>
</reference>
<accession>A0A9Q0FVR4</accession>
<evidence type="ECO:0000313" key="1">
    <source>
        <dbReference type="EMBL" id="KAJ4838600.1"/>
    </source>
</evidence>
<dbReference type="Proteomes" id="UP001141552">
    <property type="component" value="Unassembled WGS sequence"/>
</dbReference>
<reference evidence="1" key="2">
    <citation type="journal article" date="2023" name="Plants (Basel)">
        <title>Annotation of the Turnera subulata (Passifloraceae) Draft Genome Reveals the S-Locus Evolved after the Divergence of Turneroideae from Passifloroideae in a Stepwise Manner.</title>
        <authorList>
            <person name="Henning P.M."/>
            <person name="Roalson E.H."/>
            <person name="Mir W."/>
            <person name="McCubbin A.G."/>
            <person name="Shore J.S."/>
        </authorList>
    </citation>
    <scope>NUCLEOTIDE SEQUENCE</scope>
    <source>
        <strain evidence="1">F60SS</strain>
    </source>
</reference>
<dbReference type="AlphaFoldDB" id="A0A9Q0FVR4"/>
<keyword evidence="2" id="KW-1185">Reference proteome</keyword>
<gene>
    <name evidence="1" type="ORF">Tsubulata_016902</name>
</gene>
<sequence>MATHPLVGLSRIAGGIQCLRQYGMRSKLVRGLYMLSSSSMLLSWCWDWLWKSGWITGVQTSIIWRTLWMPVVILSGE</sequence>
<name>A0A9Q0FVR4_9ROSI</name>
<evidence type="ECO:0000313" key="2">
    <source>
        <dbReference type="Proteomes" id="UP001141552"/>
    </source>
</evidence>